<reference evidence="11 12" key="1">
    <citation type="submission" date="2020-11" db="EMBL/GenBank/DDBJ databases">
        <authorList>
            <person name="Wallbank WR R."/>
            <person name="Pardo Diaz C."/>
            <person name="Kozak K."/>
            <person name="Martin S."/>
            <person name="Jiggins C."/>
            <person name="Moest M."/>
            <person name="Warren A I."/>
            <person name="Generalovic N T."/>
            <person name="Byers J.R.P. K."/>
            <person name="Montejo-Kovacevich G."/>
            <person name="Yen C E."/>
        </authorList>
    </citation>
    <scope>NUCLEOTIDE SEQUENCE [LARGE SCALE GENOMIC DNA]</scope>
</reference>
<dbReference type="GO" id="GO:0140359">
    <property type="term" value="F:ABC-type transporter activity"/>
    <property type="evidence" value="ECO:0007669"/>
    <property type="project" value="InterPro"/>
</dbReference>
<keyword evidence="3" id="KW-0813">Transport</keyword>
<feature type="transmembrane region" description="Helical" evidence="9">
    <location>
        <begin position="417"/>
        <end position="441"/>
    </location>
</feature>
<dbReference type="InterPro" id="IPR017871">
    <property type="entry name" value="ABC_transporter-like_CS"/>
</dbReference>
<dbReference type="Gene3D" id="3.40.50.300">
    <property type="entry name" value="P-loop containing nucleotide triphosphate hydrolases"/>
    <property type="match status" value="1"/>
</dbReference>
<dbReference type="Pfam" id="PF19055">
    <property type="entry name" value="ABC2_membrane_7"/>
    <property type="match status" value="1"/>
</dbReference>
<keyword evidence="8 9" id="KW-0472">Membrane</keyword>
<evidence type="ECO:0000256" key="7">
    <source>
        <dbReference type="ARBA" id="ARBA00022989"/>
    </source>
</evidence>
<dbReference type="FunFam" id="3.40.50.300:FF:001077">
    <property type="entry name" value="Uncharacterized protein, isoform A"/>
    <property type="match status" value="1"/>
</dbReference>
<keyword evidence="6" id="KW-0067">ATP-binding</keyword>
<evidence type="ECO:0000256" key="4">
    <source>
        <dbReference type="ARBA" id="ARBA00022692"/>
    </source>
</evidence>
<dbReference type="InterPro" id="IPR027417">
    <property type="entry name" value="P-loop_NTPase"/>
</dbReference>
<feature type="domain" description="ABC transporter" evidence="10">
    <location>
        <begin position="19"/>
        <end position="256"/>
    </location>
</feature>
<dbReference type="Pfam" id="PF00005">
    <property type="entry name" value="ABC_tran"/>
    <property type="match status" value="1"/>
</dbReference>
<dbReference type="InterPro" id="IPR013525">
    <property type="entry name" value="ABC2_TM"/>
</dbReference>
<comment type="similarity">
    <text evidence="2">Belongs to the ABC transporter superfamily. ABCG family. Eye pigment precursor importer (TC 3.A.1.204) subfamily.</text>
</comment>
<dbReference type="SUPFAM" id="SSF52540">
    <property type="entry name" value="P-loop containing nucleoside triphosphate hydrolases"/>
    <property type="match status" value="1"/>
</dbReference>
<dbReference type="PROSITE" id="PS50893">
    <property type="entry name" value="ABC_TRANSPORTER_2"/>
    <property type="match status" value="1"/>
</dbReference>
<feature type="transmembrane region" description="Helical" evidence="9">
    <location>
        <begin position="485"/>
        <end position="507"/>
    </location>
</feature>
<dbReference type="InterPro" id="IPR050352">
    <property type="entry name" value="ABCG_transporters"/>
</dbReference>
<evidence type="ECO:0000259" key="10">
    <source>
        <dbReference type="PROSITE" id="PS50893"/>
    </source>
</evidence>
<name>A0A7R8YP06_HERIL</name>
<accession>A0A7R8YP06</accession>
<dbReference type="GO" id="GO:0005886">
    <property type="term" value="C:plasma membrane"/>
    <property type="evidence" value="ECO:0007669"/>
    <property type="project" value="TreeGrafter"/>
</dbReference>
<dbReference type="PANTHER" id="PTHR48041">
    <property type="entry name" value="ABC TRANSPORTER G FAMILY MEMBER 28"/>
    <property type="match status" value="1"/>
</dbReference>
<feature type="transmembrane region" description="Helical" evidence="9">
    <location>
        <begin position="344"/>
        <end position="361"/>
    </location>
</feature>
<dbReference type="InterPro" id="IPR003439">
    <property type="entry name" value="ABC_transporter-like_ATP-bd"/>
</dbReference>
<dbReference type="InParanoid" id="A0A7R8YP06"/>
<dbReference type="OMA" id="TEQPVEM"/>
<gene>
    <name evidence="11" type="ORF">HERILL_LOCUS2240</name>
</gene>
<organism evidence="11 12">
    <name type="scientific">Hermetia illucens</name>
    <name type="common">Black soldier fly</name>
    <dbReference type="NCBI Taxonomy" id="343691"/>
    <lineage>
        <taxon>Eukaryota</taxon>
        <taxon>Metazoa</taxon>
        <taxon>Ecdysozoa</taxon>
        <taxon>Arthropoda</taxon>
        <taxon>Hexapoda</taxon>
        <taxon>Insecta</taxon>
        <taxon>Pterygota</taxon>
        <taxon>Neoptera</taxon>
        <taxon>Endopterygota</taxon>
        <taxon>Diptera</taxon>
        <taxon>Brachycera</taxon>
        <taxon>Stratiomyomorpha</taxon>
        <taxon>Stratiomyidae</taxon>
        <taxon>Hermetiinae</taxon>
        <taxon>Hermetia</taxon>
    </lineage>
</organism>
<protein>
    <recommendedName>
        <fullName evidence="10">ABC transporter domain-containing protein</fullName>
    </recommendedName>
</protein>
<dbReference type="EMBL" id="LR899009">
    <property type="protein sequence ID" value="CAD7079005.1"/>
    <property type="molecule type" value="Genomic_DNA"/>
</dbReference>
<dbReference type="SMART" id="SM00382">
    <property type="entry name" value="AAA"/>
    <property type="match status" value="1"/>
</dbReference>
<keyword evidence="12" id="KW-1185">Reference proteome</keyword>
<dbReference type="PROSITE" id="PS00211">
    <property type="entry name" value="ABC_TRANSPORTER_1"/>
    <property type="match status" value="1"/>
</dbReference>
<evidence type="ECO:0000256" key="6">
    <source>
        <dbReference type="ARBA" id="ARBA00022840"/>
    </source>
</evidence>
<evidence type="ECO:0000256" key="8">
    <source>
        <dbReference type="ARBA" id="ARBA00023136"/>
    </source>
</evidence>
<evidence type="ECO:0000256" key="2">
    <source>
        <dbReference type="ARBA" id="ARBA00005814"/>
    </source>
</evidence>
<evidence type="ECO:0000256" key="5">
    <source>
        <dbReference type="ARBA" id="ARBA00022741"/>
    </source>
</evidence>
<feature type="transmembrane region" description="Helical" evidence="9">
    <location>
        <begin position="373"/>
        <end position="396"/>
    </location>
</feature>
<dbReference type="Pfam" id="PF01061">
    <property type="entry name" value="ABC2_membrane"/>
    <property type="match status" value="1"/>
</dbReference>
<dbReference type="GO" id="GO:0016887">
    <property type="term" value="F:ATP hydrolysis activity"/>
    <property type="evidence" value="ECO:0007669"/>
    <property type="project" value="InterPro"/>
</dbReference>
<evidence type="ECO:0000256" key="3">
    <source>
        <dbReference type="ARBA" id="ARBA00022448"/>
    </source>
</evidence>
<feature type="transmembrane region" description="Helical" evidence="9">
    <location>
        <begin position="453"/>
        <end position="473"/>
    </location>
</feature>
<feature type="transmembrane region" description="Helical" evidence="9">
    <location>
        <begin position="571"/>
        <end position="589"/>
    </location>
</feature>
<dbReference type="InterPro" id="IPR003593">
    <property type="entry name" value="AAA+_ATPase"/>
</dbReference>
<dbReference type="FunCoup" id="A0A7R8YP06">
    <property type="interactions" value="96"/>
</dbReference>
<dbReference type="PANTHER" id="PTHR48041:SF32">
    <property type="entry name" value="PROTEIN WHITE-LIKE PROTEIN"/>
    <property type="match status" value="1"/>
</dbReference>
<dbReference type="AlphaFoldDB" id="A0A7R8YP06"/>
<dbReference type="CDD" id="cd03213">
    <property type="entry name" value="ABCG_EPDR"/>
    <property type="match status" value="1"/>
</dbReference>
<evidence type="ECO:0000313" key="12">
    <source>
        <dbReference type="Proteomes" id="UP000594454"/>
    </source>
</evidence>
<dbReference type="Proteomes" id="UP000594454">
    <property type="component" value="Chromosome 1"/>
</dbReference>
<proteinExistence type="inferred from homology"/>
<evidence type="ECO:0000256" key="1">
    <source>
        <dbReference type="ARBA" id="ARBA00004141"/>
    </source>
</evidence>
<dbReference type="OrthoDB" id="66620at2759"/>
<dbReference type="GO" id="GO:0005524">
    <property type="term" value="F:ATP binding"/>
    <property type="evidence" value="ECO:0007669"/>
    <property type="project" value="UniProtKB-KW"/>
</dbReference>
<keyword evidence="4 9" id="KW-0812">Transmembrane</keyword>
<keyword evidence="7 9" id="KW-1133">Transmembrane helix</keyword>
<comment type="subcellular location">
    <subcellularLocation>
        <location evidence="1">Membrane</location>
        <topology evidence="1">Multi-pass membrane protein</topology>
    </subcellularLocation>
</comment>
<dbReference type="InterPro" id="IPR043926">
    <property type="entry name" value="ABCG_dom"/>
</dbReference>
<keyword evidence="5" id="KW-0547">Nucleotide-binding</keyword>
<evidence type="ECO:0000256" key="9">
    <source>
        <dbReference type="SAM" id="Phobius"/>
    </source>
</evidence>
<evidence type="ECO:0000313" key="11">
    <source>
        <dbReference type="EMBL" id="CAD7079005.1"/>
    </source>
</evidence>
<sequence>MAIIDEKTKMHTEMEPVDITFSDLTYTVPISRGKGKKTILKGVSGTFKSGELTAIMGPSGAGKSSLLNILTGFVKIGVSGQISIAKNGKESRKICSYILQEDNLFPLFTVQETMILAATLKISNKSMSTKEKHILVENILSSLGLSFSMKTRCSNLSGGQRKRLSIALELLDDPPVLFLDEPTTGLDSSSSADCISLLNKLSTEGRTVVCTIHQPSASLYHEFGHIYVLAEGNCVYQGPPSNTVPFLSSVELHCPQYHNPADFLIEVTNKEYGDYTKALTEAAEDPKWRTEEKAPTLLKDLSVRPVRSINYSKKIYPPSEWIKLWILMGRCHILFYRDWTVTHLKLVLHILCAILIGILYGDSGTNATKTFSNVGLLMIGVVYIWYTTMMPSVLKFPLEIATIKKETFNNWYKLRTYYLATQITSTPIHVLFSITFATILYLMTSQPLEVDRFMKYVLTFITLTIAADGFGIFLGTMANPINGTFFGAVLTCFMVAFAGFLIFFHHMPFILRLVSYLSPHRYAFHSLILSVYDKGRTDLICPSNIIYCHYKKAEMIIKTLGMSDGDYNTNILMIILTIIAVKIVAYFTLRRALRMG</sequence>